<evidence type="ECO:0000256" key="9">
    <source>
        <dbReference type="ARBA" id="ARBA00022801"/>
    </source>
</evidence>
<evidence type="ECO:0000256" key="13">
    <source>
        <dbReference type="ARBA" id="ARBA00030567"/>
    </source>
</evidence>
<dbReference type="GO" id="GO:0005576">
    <property type="term" value="C:extracellular region"/>
    <property type="evidence" value="ECO:0007669"/>
    <property type="project" value="UniProtKB-SubCell"/>
</dbReference>
<organism evidence="17 18">
    <name type="scientific">Terfezia boudieri ATCC MYA-4762</name>
    <dbReference type="NCBI Taxonomy" id="1051890"/>
    <lineage>
        <taxon>Eukaryota</taxon>
        <taxon>Fungi</taxon>
        <taxon>Dikarya</taxon>
        <taxon>Ascomycota</taxon>
        <taxon>Pezizomycotina</taxon>
        <taxon>Pezizomycetes</taxon>
        <taxon>Pezizales</taxon>
        <taxon>Pezizaceae</taxon>
        <taxon>Terfezia</taxon>
    </lineage>
</organism>
<dbReference type="InterPro" id="IPR002469">
    <property type="entry name" value="Peptidase_S9B_N"/>
</dbReference>
<evidence type="ECO:0000256" key="4">
    <source>
        <dbReference type="ARBA" id="ARBA00012062"/>
    </source>
</evidence>
<evidence type="ECO:0000256" key="12">
    <source>
        <dbReference type="ARBA" id="ARBA00023180"/>
    </source>
</evidence>
<keyword evidence="6" id="KW-0964">Secreted</keyword>
<evidence type="ECO:0000256" key="14">
    <source>
        <dbReference type="ARBA" id="ARBA00037607"/>
    </source>
</evidence>
<evidence type="ECO:0000259" key="16">
    <source>
        <dbReference type="Pfam" id="PF00930"/>
    </source>
</evidence>
<dbReference type="GO" id="GO:0006508">
    <property type="term" value="P:proteolysis"/>
    <property type="evidence" value="ECO:0007669"/>
    <property type="project" value="UniProtKB-KW"/>
</dbReference>
<reference evidence="17 18" key="1">
    <citation type="journal article" date="2018" name="Nat. Ecol. Evol.">
        <title>Pezizomycetes genomes reveal the molecular basis of ectomycorrhizal truffle lifestyle.</title>
        <authorList>
            <person name="Murat C."/>
            <person name="Payen T."/>
            <person name="Noel B."/>
            <person name="Kuo A."/>
            <person name="Morin E."/>
            <person name="Chen J."/>
            <person name="Kohler A."/>
            <person name="Krizsan K."/>
            <person name="Balestrini R."/>
            <person name="Da Silva C."/>
            <person name="Montanini B."/>
            <person name="Hainaut M."/>
            <person name="Levati E."/>
            <person name="Barry K.W."/>
            <person name="Belfiori B."/>
            <person name="Cichocki N."/>
            <person name="Clum A."/>
            <person name="Dockter R.B."/>
            <person name="Fauchery L."/>
            <person name="Guy J."/>
            <person name="Iotti M."/>
            <person name="Le Tacon F."/>
            <person name="Lindquist E.A."/>
            <person name="Lipzen A."/>
            <person name="Malagnac F."/>
            <person name="Mello A."/>
            <person name="Molinier V."/>
            <person name="Miyauchi S."/>
            <person name="Poulain J."/>
            <person name="Riccioni C."/>
            <person name="Rubini A."/>
            <person name="Sitrit Y."/>
            <person name="Splivallo R."/>
            <person name="Traeger S."/>
            <person name="Wang M."/>
            <person name="Zifcakova L."/>
            <person name="Wipf D."/>
            <person name="Zambonelli A."/>
            <person name="Paolocci F."/>
            <person name="Nowrousian M."/>
            <person name="Ottonello S."/>
            <person name="Baldrian P."/>
            <person name="Spatafora J.W."/>
            <person name="Henrissat B."/>
            <person name="Nagy L.G."/>
            <person name="Aury J.M."/>
            <person name="Wincker P."/>
            <person name="Grigoriev I.V."/>
            <person name="Bonfante P."/>
            <person name="Martin F.M."/>
        </authorList>
    </citation>
    <scope>NUCLEOTIDE SEQUENCE [LARGE SCALE GENOMIC DNA]</scope>
    <source>
        <strain evidence="17 18">ATCC MYA-4762</strain>
    </source>
</reference>
<keyword evidence="10" id="KW-0720">Serine protease</keyword>
<dbReference type="GO" id="GO:0004177">
    <property type="term" value="F:aminopeptidase activity"/>
    <property type="evidence" value="ECO:0007669"/>
    <property type="project" value="UniProtKB-KW"/>
</dbReference>
<gene>
    <name evidence="17" type="ORF">L211DRAFT_863219</name>
</gene>
<evidence type="ECO:0000313" key="18">
    <source>
        <dbReference type="Proteomes" id="UP000267821"/>
    </source>
</evidence>
<dbReference type="FunFam" id="3.40.50.1820:FF:000003">
    <property type="entry name" value="Dipeptidyl peptidase 4"/>
    <property type="match status" value="1"/>
</dbReference>
<dbReference type="InterPro" id="IPR050278">
    <property type="entry name" value="Serine_Prot_S9B/DPPIV"/>
</dbReference>
<protein>
    <recommendedName>
        <fullName evidence="4">dipeptidyl-peptidase IV</fullName>
        <ecNumber evidence="4">3.4.14.5</ecNumber>
    </recommendedName>
    <alternativeName>
        <fullName evidence="13">Dipeptidyl peptidase IV</fullName>
    </alternativeName>
</protein>
<evidence type="ECO:0000256" key="10">
    <source>
        <dbReference type="ARBA" id="ARBA00022825"/>
    </source>
</evidence>
<dbReference type="InterPro" id="IPR029058">
    <property type="entry name" value="AB_hydrolase_fold"/>
</dbReference>
<dbReference type="Gene3D" id="2.140.10.30">
    <property type="entry name" value="Dipeptidylpeptidase IV, N-terminal domain"/>
    <property type="match status" value="1"/>
</dbReference>
<dbReference type="Gene3D" id="3.40.50.1820">
    <property type="entry name" value="alpha/beta hydrolase"/>
    <property type="match status" value="1"/>
</dbReference>
<dbReference type="PANTHER" id="PTHR11731:SF162">
    <property type="entry name" value="DIPEPTIDYL PEPTIDASE 4-RELATED"/>
    <property type="match status" value="1"/>
</dbReference>
<comment type="similarity">
    <text evidence="3">Belongs to the peptidase S9B family.</text>
</comment>
<feature type="domain" description="Dipeptidylpeptidase IV N-terminal" evidence="16">
    <location>
        <begin position="44"/>
        <end position="403"/>
    </location>
</feature>
<evidence type="ECO:0000256" key="2">
    <source>
        <dbReference type="ARBA" id="ARBA00004613"/>
    </source>
</evidence>
<dbReference type="InParanoid" id="A0A3N4LGU2"/>
<dbReference type="InterPro" id="IPR002471">
    <property type="entry name" value="Pept_S9_AS"/>
</dbReference>
<accession>A0A3N4LGU2</accession>
<comment type="subcellular location">
    <subcellularLocation>
        <location evidence="2">Secreted</location>
    </subcellularLocation>
</comment>
<dbReference type="EC" id="3.4.14.5" evidence="4"/>
<evidence type="ECO:0000256" key="3">
    <source>
        <dbReference type="ARBA" id="ARBA00006150"/>
    </source>
</evidence>
<keyword evidence="12" id="KW-0325">Glycoprotein</keyword>
<name>A0A3N4LGU2_9PEZI</name>
<dbReference type="GO" id="GO:0008239">
    <property type="term" value="F:dipeptidyl-peptidase activity"/>
    <property type="evidence" value="ECO:0007669"/>
    <property type="project" value="UniProtKB-EC"/>
</dbReference>
<keyword evidence="18" id="KW-1185">Reference proteome</keyword>
<keyword evidence="9" id="KW-0378">Hydrolase</keyword>
<dbReference type="Pfam" id="PF00326">
    <property type="entry name" value="Peptidase_S9"/>
    <property type="match status" value="1"/>
</dbReference>
<evidence type="ECO:0000256" key="1">
    <source>
        <dbReference type="ARBA" id="ARBA00001257"/>
    </source>
</evidence>
<keyword evidence="5 17" id="KW-0031">Aminopeptidase</keyword>
<comment type="catalytic activity">
    <reaction evidence="1">
        <text>Release of an N-terminal dipeptide, Xaa-Yaa-|-Zaa-, from a polypeptide, preferentially when Yaa is Pro, provided Zaa is neither Pro nor hydroxyproline.</text>
        <dbReference type="EC" id="3.4.14.5"/>
    </reaction>
</comment>
<feature type="domain" description="Peptidase S9 prolyl oligopeptidase catalytic" evidence="15">
    <location>
        <begin position="502"/>
        <end position="691"/>
    </location>
</feature>
<dbReference type="STRING" id="1051890.A0A3N4LGU2"/>
<dbReference type="Pfam" id="PF00930">
    <property type="entry name" value="DPPIV_N"/>
    <property type="match status" value="1"/>
</dbReference>
<dbReference type="EMBL" id="ML121568">
    <property type="protein sequence ID" value="RPB20672.1"/>
    <property type="molecule type" value="Genomic_DNA"/>
</dbReference>
<dbReference type="GO" id="GO:0004252">
    <property type="term" value="F:serine-type endopeptidase activity"/>
    <property type="evidence" value="ECO:0007669"/>
    <property type="project" value="InterPro"/>
</dbReference>
<evidence type="ECO:0000256" key="6">
    <source>
        <dbReference type="ARBA" id="ARBA00022525"/>
    </source>
</evidence>
<comment type="function">
    <text evidence="14">Extracellular dipeptidyl-peptidase which removes N-terminal dipeptides sequentially from polypeptides having unsubstituted N-termini provided that the penultimate residue is proline. Contributes to pathogenicity.</text>
</comment>
<evidence type="ECO:0000259" key="15">
    <source>
        <dbReference type="Pfam" id="PF00326"/>
    </source>
</evidence>
<dbReference type="InterPro" id="IPR001375">
    <property type="entry name" value="Peptidase_S9_cat"/>
</dbReference>
<dbReference type="SUPFAM" id="SSF82171">
    <property type="entry name" value="DPP6 N-terminal domain-like"/>
    <property type="match status" value="1"/>
</dbReference>
<keyword evidence="11" id="KW-0843">Virulence</keyword>
<dbReference type="AlphaFoldDB" id="A0A3N4LGU2"/>
<dbReference type="GO" id="GO:0005886">
    <property type="term" value="C:plasma membrane"/>
    <property type="evidence" value="ECO:0007669"/>
    <property type="project" value="TreeGrafter"/>
</dbReference>
<dbReference type="PROSITE" id="PS00708">
    <property type="entry name" value="PRO_ENDOPEP_SER"/>
    <property type="match status" value="1"/>
</dbReference>
<evidence type="ECO:0000256" key="11">
    <source>
        <dbReference type="ARBA" id="ARBA00023026"/>
    </source>
</evidence>
<keyword evidence="8" id="KW-0732">Signal</keyword>
<evidence type="ECO:0000313" key="17">
    <source>
        <dbReference type="EMBL" id="RPB20672.1"/>
    </source>
</evidence>
<dbReference type="PANTHER" id="PTHR11731">
    <property type="entry name" value="PROTEASE FAMILY S9B,C DIPEPTIDYL-PEPTIDASE IV-RELATED"/>
    <property type="match status" value="1"/>
</dbReference>
<evidence type="ECO:0000256" key="7">
    <source>
        <dbReference type="ARBA" id="ARBA00022670"/>
    </source>
</evidence>
<evidence type="ECO:0000256" key="8">
    <source>
        <dbReference type="ARBA" id="ARBA00022729"/>
    </source>
</evidence>
<proteinExistence type="inferred from homology"/>
<dbReference type="SUPFAM" id="SSF53474">
    <property type="entry name" value="alpha/beta-Hydrolases"/>
    <property type="match status" value="1"/>
</dbReference>
<sequence>MDSATNSLIFSNVEMEETETLLLLDDVKDTAQNVLKYWDFEIQPSRAHVLFSANYTKGYRYSFKADYYIHNLKTKITTPLISDQRGDIQYAGWSTTGDRIAFVRGNDLYIWSSGKVTRITHDGGVDIFNAVPDWVYEEEIYGDTKTLWWSPDGQYLAFLRMNETGVPTYTVPYYQAGQDVAPGYPLNLDIRYPKVGEANPTTTFHLFKVGEERAVKVEFESFEPHDRLITEVAWVTDDHSHVVFRTMNRVQDLEKLVLVDVNAGAKTRVIRERDGTDGWIDNNLAITYIPNSNPPSYLDLSDHSGYTHIYLYSRDGSFPPKPLTSGNWEVTSVSKIDIKRGIVYYISTERDSTERHLYSVSLTNPGTEKTNLVDVKTPGYWDASFSTGGGYYLLSYNGPNIPWQKLYSISADGSKRTLVRTVQDNIALKARLAEYKLPQSRWSKLKHPSGVELNVLERLPAKFNPKKKYPVLFNIYGGPGSQETGKQFRSVGWDMYVGSDPELEYIVLAIDNRGTGYKGRAFRAPITRQLGKLETQDQIFAAKEWAKKDYIDEKHIVIWGWSYGGYLASKVIEANTEANIFSRGLITAPVSDWRFYDTLYTERYMKTLEDNAEGYRTSAVVDVTGFKSVRGGVLVQHGTGDDNVHFQNSAALVDTLMRQGVTPEKLRVQWFTDSDHTIRRVGQNRFLYRQLTDELFEEKRWKKEKKHQWDKK</sequence>
<dbReference type="OrthoDB" id="16520at2759"/>
<dbReference type="Proteomes" id="UP000267821">
    <property type="component" value="Unassembled WGS sequence"/>
</dbReference>
<evidence type="ECO:0000256" key="5">
    <source>
        <dbReference type="ARBA" id="ARBA00022438"/>
    </source>
</evidence>
<keyword evidence="7" id="KW-0645">Protease</keyword>